<dbReference type="InterPro" id="IPR006626">
    <property type="entry name" value="PbH1"/>
</dbReference>
<evidence type="ECO:0000313" key="5">
    <source>
        <dbReference type="Proteomes" id="UP000198356"/>
    </source>
</evidence>
<dbReference type="Pfam" id="PF12708">
    <property type="entry name" value="Pect-lyase_RHGA_epim"/>
    <property type="match status" value="1"/>
</dbReference>
<dbReference type="Gene3D" id="2.160.20.10">
    <property type="entry name" value="Single-stranded right-handed beta-helix, Pectin lyase-like"/>
    <property type="match status" value="1"/>
</dbReference>
<reference evidence="4 5" key="1">
    <citation type="submission" date="2017-06" db="EMBL/GenBank/DDBJ databases">
        <authorList>
            <person name="Kim H.J."/>
            <person name="Triplett B.A."/>
        </authorList>
    </citation>
    <scope>NUCLEOTIDE SEQUENCE [LARGE SCALE GENOMIC DNA]</scope>
    <source>
        <strain evidence="4 5">DSM 18704</strain>
    </source>
</reference>
<keyword evidence="5" id="KW-1185">Reference proteome</keyword>
<evidence type="ECO:0000313" key="4">
    <source>
        <dbReference type="EMBL" id="SNT36394.1"/>
    </source>
</evidence>
<dbReference type="SUPFAM" id="SSF51126">
    <property type="entry name" value="Pectin lyase-like"/>
    <property type="match status" value="1"/>
</dbReference>
<evidence type="ECO:0000259" key="2">
    <source>
        <dbReference type="Pfam" id="PF12708"/>
    </source>
</evidence>
<feature type="signal peptide" evidence="1">
    <location>
        <begin position="1"/>
        <end position="22"/>
    </location>
</feature>
<dbReference type="InterPro" id="IPR024535">
    <property type="entry name" value="RHGA/B-epi-like_pectate_lyase"/>
</dbReference>
<feature type="domain" description="Right handed beta helix" evidence="3">
    <location>
        <begin position="199"/>
        <end position="342"/>
    </location>
</feature>
<dbReference type="InterPro" id="IPR011050">
    <property type="entry name" value="Pectin_lyase_fold/virulence"/>
</dbReference>
<dbReference type="OrthoDB" id="9795222at2"/>
<gene>
    <name evidence="4" type="ORF">SAMN05421770_10932</name>
</gene>
<name>A0A239M358_9BACT</name>
<dbReference type="Pfam" id="PF13229">
    <property type="entry name" value="Beta_helix"/>
    <property type="match status" value="1"/>
</dbReference>
<dbReference type="InterPro" id="IPR051801">
    <property type="entry name" value="GH28_Enzymes"/>
</dbReference>
<dbReference type="PANTHER" id="PTHR31339:SF9">
    <property type="entry name" value="PLASMIN AND FIBRONECTIN-BINDING PROTEIN A"/>
    <property type="match status" value="1"/>
</dbReference>
<sequence>MLRLTGMGGAAAGLLYSPSLGAAPLHAAPALVDFDVRRYGAKGDGATIDSPAINAAIDAAAAIGGGIVRFPAGTYASYSVRLKSNIVLMLEPGSTLLAASVPEQGTTTGGYDAAEPNEFEQYQDFGHSHWHNSLIWGEGLHDIAILGTGLIYGKGLSVGRKNEPPLAELPGVGNKAIALKNCHNVTLRDFSILQGGHFGILATGVDNLTIDNLKVDTMRDGIDVDCCHNVRIVNCSVNSPWDDGICPKSSFALGYARTTENLTISNCFVTGNYKLGAMLDGSYTHFAPGEHGSPTGRIKLGTESAGGFKNVAISNCVFDQCAGFALESVDGAIVEDVTFTGITMRECAGSVLLLRLGRRMRAPAGTPIGTMKRIIISDVVSSNCKSKLASTISGIPGHLIEDVKLSNLYLHHDGGGTAAAAAILPPEKEDAYPSSGMFGALPAHGFFVRHARNLEFSNIEIACATPDMRPAFWLQNVDGADFFRVKTPRMGSPRVFDLRDVINFSVSAGRGVKDLAKPEKVTEKIDLG</sequence>
<dbReference type="SMART" id="SM00710">
    <property type="entry name" value="PbH1"/>
    <property type="match status" value="6"/>
</dbReference>
<evidence type="ECO:0000259" key="3">
    <source>
        <dbReference type="Pfam" id="PF13229"/>
    </source>
</evidence>
<protein>
    <submittedName>
        <fullName evidence="4">Polygalacturonase</fullName>
    </submittedName>
</protein>
<proteinExistence type="predicted"/>
<dbReference type="PANTHER" id="PTHR31339">
    <property type="entry name" value="PECTIN LYASE-RELATED"/>
    <property type="match status" value="1"/>
</dbReference>
<feature type="chain" id="PRO_5012624866" evidence="1">
    <location>
        <begin position="23"/>
        <end position="528"/>
    </location>
</feature>
<dbReference type="InterPro" id="IPR012334">
    <property type="entry name" value="Pectin_lyas_fold"/>
</dbReference>
<feature type="domain" description="Rhamnogalacturonase A/B/Epimerase-like pectate lyase" evidence="2">
    <location>
        <begin position="35"/>
        <end position="92"/>
    </location>
</feature>
<dbReference type="Proteomes" id="UP000198356">
    <property type="component" value="Unassembled WGS sequence"/>
</dbReference>
<evidence type="ECO:0000256" key="1">
    <source>
        <dbReference type="SAM" id="SignalP"/>
    </source>
</evidence>
<organism evidence="4 5">
    <name type="scientific">Granulicella rosea</name>
    <dbReference type="NCBI Taxonomy" id="474952"/>
    <lineage>
        <taxon>Bacteria</taxon>
        <taxon>Pseudomonadati</taxon>
        <taxon>Acidobacteriota</taxon>
        <taxon>Terriglobia</taxon>
        <taxon>Terriglobales</taxon>
        <taxon>Acidobacteriaceae</taxon>
        <taxon>Granulicella</taxon>
    </lineage>
</organism>
<dbReference type="InterPro" id="IPR039448">
    <property type="entry name" value="Beta_helix"/>
</dbReference>
<dbReference type="EMBL" id="FZOU01000009">
    <property type="protein sequence ID" value="SNT36394.1"/>
    <property type="molecule type" value="Genomic_DNA"/>
</dbReference>
<accession>A0A239M358</accession>
<dbReference type="AlphaFoldDB" id="A0A239M358"/>
<keyword evidence="1" id="KW-0732">Signal</keyword>